<dbReference type="eggNOG" id="ENOG5033DZF">
    <property type="taxonomic scope" value="Bacteria"/>
</dbReference>
<dbReference type="RefSeq" id="WP_005995631.1">
    <property type="nucleotide sequence ID" value="NZ_AECZ01000027.1"/>
</dbReference>
<proteinExistence type="predicted"/>
<evidence type="ECO:0000313" key="3">
    <source>
        <dbReference type="Proteomes" id="UP000006250"/>
    </source>
</evidence>
<organism evidence="2 3">
    <name type="scientific">Solidesulfovibrio fructosivorans JJ]</name>
    <dbReference type="NCBI Taxonomy" id="596151"/>
    <lineage>
        <taxon>Bacteria</taxon>
        <taxon>Pseudomonadati</taxon>
        <taxon>Thermodesulfobacteriota</taxon>
        <taxon>Desulfovibrionia</taxon>
        <taxon>Desulfovibrionales</taxon>
        <taxon>Desulfovibrionaceae</taxon>
        <taxon>Solidesulfovibrio</taxon>
    </lineage>
</organism>
<dbReference type="NCBIfam" id="TIGR04354">
    <property type="entry name" value="amphi-Trp"/>
    <property type="match status" value="1"/>
</dbReference>
<comment type="caution">
    <text evidence="2">The sequence shown here is derived from an EMBL/GenBank/DDBJ whole genome shotgun (WGS) entry which is preliminary data.</text>
</comment>
<reference evidence="2 3" key="1">
    <citation type="submission" date="2010-08" db="EMBL/GenBank/DDBJ databases">
        <title>The draft genome of Desulfovibrio fructosovorans JJ.</title>
        <authorList>
            <consortium name="US DOE Joint Genome Institute (JGI-PGF)"/>
            <person name="Lucas S."/>
            <person name="Copeland A."/>
            <person name="Lapidus A."/>
            <person name="Cheng J.-F."/>
            <person name="Bruce D."/>
            <person name="Goodwin L."/>
            <person name="Pitluck S."/>
            <person name="Land M.L."/>
            <person name="Hauser L."/>
            <person name="Chang Y.-J."/>
            <person name="Jeffries C."/>
            <person name="Wall J.D."/>
            <person name="Stahl D.A."/>
            <person name="Arkin A.P."/>
            <person name="Dehal P."/>
            <person name="Stolyar S.M."/>
            <person name="Hazen T.C."/>
            <person name="Woyke T.J."/>
        </authorList>
    </citation>
    <scope>NUCLEOTIDE SEQUENCE [LARGE SCALE GENOMIC DNA]</scope>
    <source>
        <strain evidence="2 3">JJ</strain>
    </source>
</reference>
<accession>E1K041</accession>
<dbReference type="STRING" id="596151.DesfrDRAFT_3241"/>
<dbReference type="Proteomes" id="UP000006250">
    <property type="component" value="Unassembled WGS sequence"/>
</dbReference>
<gene>
    <name evidence="2" type="ORF">DesfrDRAFT_3241</name>
</gene>
<dbReference type="OrthoDB" id="5422838at2"/>
<feature type="region of interest" description="Disordered" evidence="1">
    <location>
        <begin position="73"/>
        <end position="94"/>
    </location>
</feature>
<sequence length="94" mass="10140">MDKESRFKYESVQDAATLRRYMEALTAGFAAGELRFSSREGEVCLHPGGTIGFVVEAKSMSGRMKLNLKFSWREDGGESEGDGGLTIAPGASDS</sequence>
<keyword evidence="3" id="KW-1185">Reference proteome</keyword>
<evidence type="ECO:0000313" key="2">
    <source>
        <dbReference type="EMBL" id="EFL50047.1"/>
    </source>
</evidence>
<name>E1K041_SOLFR</name>
<evidence type="ECO:0008006" key="4">
    <source>
        <dbReference type="Google" id="ProtNLM"/>
    </source>
</evidence>
<dbReference type="AlphaFoldDB" id="E1K041"/>
<dbReference type="EMBL" id="AECZ01000027">
    <property type="protein sequence ID" value="EFL50047.1"/>
    <property type="molecule type" value="Genomic_DNA"/>
</dbReference>
<evidence type="ECO:0000256" key="1">
    <source>
        <dbReference type="SAM" id="MobiDB-lite"/>
    </source>
</evidence>
<dbReference type="InterPro" id="IPR027598">
    <property type="entry name" value="Amphi-Trp_dom"/>
</dbReference>
<protein>
    <recommendedName>
        <fullName evidence="4">Amphi-Trp domain-containing protein</fullName>
    </recommendedName>
</protein>